<organism evidence="1 2">
    <name type="scientific">Pseudoloma neurophilia</name>
    <dbReference type="NCBI Taxonomy" id="146866"/>
    <lineage>
        <taxon>Eukaryota</taxon>
        <taxon>Fungi</taxon>
        <taxon>Fungi incertae sedis</taxon>
        <taxon>Microsporidia</taxon>
        <taxon>Pseudoloma</taxon>
    </lineage>
</organism>
<dbReference type="Proteomes" id="UP000051530">
    <property type="component" value="Unassembled WGS sequence"/>
</dbReference>
<name>A0A0R0LWS9_9MICR</name>
<reference evidence="1 2" key="1">
    <citation type="submission" date="2015-07" db="EMBL/GenBank/DDBJ databases">
        <title>The genome of Pseudoloma neurophilia, a relevant intracellular parasite of the zebrafish.</title>
        <authorList>
            <person name="Ndikumana S."/>
            <person name="Pelin A."/>
            <person name="Sanders J."/>
            <person name="Corradi N."/>
        </authorList>
    </citation>
    <scope>NUCLEOTIDE SEQUENCE [LARGE SCALE GENOMIC DNA]</scope>
    <source>
        <strain evidence="1 2">MK1</strain>
    </source>
</reference>
<dbReference type="OrthoDB" id="8060176at2759"/>
<dbReference type="EMBL" id="LGUB01000249">
    <property type="protein sequence ID" value="KRH93690.1"/>
    <property type="molecule type" value="Genomic_DNA"/>
</dbReference>
<dbReference type="InterPro" id="IPR009057">
    <property type="entry name" value="Homeodomain-like_sf"/>
</dbReference>
<dbReference type="AlphaFoldDB" id="A0A0R0LWS9"/>
<gene>
    <name evidence="1" type="ORF">M153_6560004136</name>
</gene>
<evidence type="ECO:0000313" key="2">
    <source>
        <dbReference type="Proteomes" id="UP000051530"/>
    </source>
</evidence>
<comment type="caution">
    <text evidence="1">The sequence shown here is derived from an EMBL/GenBank/DDBJ whole genome shotgun (WGS) entry which is preliminary data.</text>
</comment>
<proteinExistence type="predicted"/>
<sequence length="118" mass="13221">MTNISKSTICRILTNFEATGSHARKLGSGRKKLTPRNTKVLEKISEDNPQLLSGEISKQFSKETGLVVSRTTTISYLKDCGLKCRTARKSQNLHKDRYCIALSCQKSSIHMLMNFGQL</sequence>
<evidence type="ECO:0000313" key="1">
    <source>
        <dbReference type="EMBL" id="KRH93690.1"/>
    </source>
</evidence>
<protein>
    <submittedName>
        <fullName evidence="1">Transposable element</fullName>
    </submittedName>
</protein>
<dbReference type="VEuPathDB" id="MicrosporidiaDB:M153_6560004136"/>
<dbReference type="SUPFAM" id="SSF46689">
    <property type="entry name" value="Homeodomain-like"/>
    <property type="match status" value="1"/>
</dbReference>
<keyword evidence="2" id="KW-1185">Reference proteome</keyword>
<accession>A0A0R0LWS9</accession>